<dbReference type="OMA" id="PLYPPWQ"/>
<evidence type="ECO:0008006" key="7">
    <source>
        <dbReference type="Google" id="ProtNLM"/>
    </source>
</evidence>
<dbReference type="InterPro" id="IPR024661">
    <property type="entry name" value="RNA_pol_III_Rpc31"/>
</dbReference>
<evidence type="ECO:0000256" key="2">
    <source>
        <dbReference type="ARBA" id="ARBA00008352"/>
    </source>
</evidence>
<reference evidence="5" key="1">
    <citation type="submission" date="2021-01" db="UniProtKB">
        <authorList>
            <consortium name="EnsemblMetazoa"/>
        </authorList>
    </citation>
    <scope>IDENTIFICATION</scope>
</reference>
<dbReference type="AlphaFoldDB" id="A0A7M7JYA5"/>
<comment type="similarity">
    <text evidence="2">Belongs to the eukaryotic RPC7 RNA polymerase subunit family.</text>
</comment>
<evidence type="ECO:0000256" key="3">
    <source>
        <dbReference type="ARBA" id="ARBA00023242"/>
    </source>
</evidence>
<organism evidence="5 6">
    <name type="scientific">Varroa destructor</name>
    <name type="common">Honeybee mite</name>
    <dbReference type="NCBI Taxonomy" id="109461"/>
    <lineage>
        <taxon>Eukaryota</taxon>
        <taxon>Metazoa</taxon>
        <taxon>Ecdysozoa</taxon>
        <taxon>Arthropoda</taxon>
        <taxon>Chelicerata</taxon>
        <taxon>Arachnida</taxon>
        <taxon>Acari</taxon>
        <taxon>Parasitiformes</taxon>
        <taxon>Mesostigmata</taxon>
        <taxon>Gamasina</taxon>
        <taxon>Dermanyssoidea</taxon>
        <taxon>Varroidae</taxon>
        <taxon>Varroa</taxon>
    </lineage>
</organism>
<feature type="compositionally biased region" description="Basic and acidic residues" evidence="4">
    <location>
        <begin position="133"/>
        <end position="142"/>
    </location>
</feature>
<dbReference type="GO" id="GO:0006383">
    <property type="term" value="P:transcription by RNA polymerase III"/>
    <property type="evidence" value="ECO:0007669"/>
    <property type="project" value="InterPro"/>
</dbReference>
<dbReference type="InParanoid" id="A0A7M7JYA5"/>
<dbReference type="KEGG" id="vde:111246847"/>
<evidence type="ECO:0000256" key="4">
    <source>
        <dbReference type="SAM" id="MobiDB-lite"/>
    </source>
</evidence>
<proteinExistence type="inferred from homology"/>
<dbReference type="RefSeq" id="XP_022652858.1">
    <property type="nucleotide sequence ID" value="XM_022797123.1"/>
</dbReference>
<dbReference type="OrthoDB" id="6508371at2759"/>
<sequence length="212" mass="23308">MGSKPKPSSTIDAARLGFGRGESLPQIQTAPPPLYPPVKVKPVPAPLDEEMTTITDIYDRVRIEVREDAFHIRVAEEKPPIERYSDQLDEALAQAGKRYNYRKELFPSVLCTSRPKKKSATARAKEINLDKVLSEDREKEESEAAAAAAVGNQTNLEGEDAAEDGEDVDAEGGDDAEDADENVDDDYADTYFDNGENFLDPDDDALEEGAVF</sequence>
<dbReference type="GO" id="GO:0005666">
    <property type="term" value="C:RNA polymerase III complex"/>
    <property type="evidence" value="ECO:0007669"/>
    <property type="project" value="TreeGrafter"/>
</dbReference>
<protein>
    <recommendedName>
        <fullName evidence="7">DNA-directed RNA polymerase III subunit</fullName>
    </recommendedName>
</protein>
<comment type="subcellular location">
    <subcellularLocation>
        <location evidence="1">Nucleus</location>
    </subcellularLocation>
</comment>
<keyword evidence="3" id="KW-0539">Nucleus</keyword>
<dbReference type="GeneID" id="111246847"/>
<name>A0A7M7JYA5_VARDE</name>
<evidence type="ECO:0000313" key="6">
    <source>
        <dbReference type="Proteomes" id="UP000594260"/>
    </source>
</evidence>
<accession>A0A7M7JYA5</accession>
<dbReference type="FunCoup" id="A0A7M7JYA5">
    <property type="interactions" value="246"/>
</dbReference>
<feature type="compositionally biased region" description="Acidic residues" evidence="4">
    <location>
        <begin position="157"/>
        <end position="188"/>
    </location>
</feature>
<dbReference type="Pfam" id="PF11705">
    <property type="entry name" value="RNA_pol_3_Rpc31"/>
    <property type="match status" value="1"/>
</dbReference>
<dbReference type="EnsemblMetazoa" id="XM_022797123">
    <property type="protein sequence ID" value="XP_022652858"/>
    <property type="gene ID" value="LOC111246847"/>
</dbReference>
<evidence type="ECO:0000256" key="1">
    <source>
        <dbReference type="ARBA" id="ARBA00004123"/>
    </source>
</evidence>
<dbReference type="PANTHER" id="PTHR15367:SF2">
    <property type="entry name" value="DNA-DIRECTED RNA POLYMERASE III SUBUNIT"/>
    <property type="match status" value="1"/>
</dbReference>
<dbReference type="PANTHER" id="PTHR15367">
    <property type="entry name" value="DNA-DIRECTED RNA POLYMERASE III"/>
    <property type="match status" value="1"/>
</dbReference>
<keyword evidence="6" id="KW-1185">Reference proteome</keyword>
<dbReference type="CTD" id="10622"/>
<feature type="region of interest" description="Disordered" evidence="4">
    <location>
        <begin position="133"/>
        <end position="203"/>
    </location>
</feature>
<evidence type="ECO:0000313" key="5">
    <source>
        <dbReference type="EnsemblMetazoa" id="XP_022652858"/>
    </source>
</evidence>
<dbReference type="EnsemblMetazoa" id="XM_022797124">
    <property type="protein sequence ID" value="XP_022652859"/>
    <property type="gene ID" value="LOC111246847"/>
</dbReference>
<dbReference type="Proteomes" id="UP000594260">
    <property type="component" value="Unplaced"/>
</dbReference>
<dbReference type="RefSeq" id="XP_022652859.1">
    <property type="nucleotide sequence ID" value="XM_022797124.1"/>
</dbReference>